<keyword evidence="1" id="KW-0732">Signal</keyword>
<sequence length="190" mass="19382">MTSRLSIPASAAQPRSPNGVRPVALAATALALLLAAALPASAQDATAVGRVISSSPIHENGQPAGYSVTYEYGGRQYTTRTDAPPGSTIPVQVSGYGVTTYPVAPQPAIAGNPEPAAQPAAPYAVTPEPGVVVSGNGVPYGAPAPVYPAAYPAPVYVAPAYAYPAAPYVYPPVGLSLNFGYSRGWHHGWR</sequence>
<dbReference type="AlphaFoldDB" id="A0A2W5Q7P8"/>
<reference evidence="2 3" key="1">
    <citation type="submission" date="2017-08" db="EMBL/GenBank/DDBJ databases">
        <title>Infants hospitalized years apart are colonized by the same room-sourced microbial strains.</title>
        <authorList>
            <person name="Brooks B."/>
            <person name="Olm M.R."/>
            <person name="Firek B.A."/>
            <person name="Baker R."/>
            <person name="Thomas B.C."/>
            <person name="Morowitz M.J."/>
            <person name="Banfield J.F."/>
        </authorList>
    </citation>
    <scope>NUCLEOTIDE SEQUENCE [LARGE SCALE GENOMIC DNA]</scope>
    <source>
        <strain evidence="2">S2_005_003_R2_41</strain>
    </source>
</reference>
<name>A0A2W5Q7P8_VARPD</name>
<proteinExistence type="predicted"/>
<protein>
    <submittedName>
        <fullName evidence="2">Uncharacterized protein</fullName>
    </submittedName>
</protein>
<gene>
    <name evidence="2" type="ORF">DI563_14955</name>
</gene>
<feature type="signal peptide" evidence="1">
    <location>
        <begin position="1"/>
        <end position="42"/>
    </location>
</feature>
<evidence type="ECO:0000256" key="1">
    <source>
        <dbReference type="SAM" id="SignalP"/>
    </source>
</evidence>
<feature type="chain" id="PRO_5015938111" evidence="1">
    <location>
        <begin position="43"/>
        <end position="190"/>
    </location>
</feature>
<dbReference type="EMBL" id="QFPP01000187">
    <property type="protein sequence ID" value="PZQ73416.1"/>
    <property type="molecule type" value="Genomic_DNA"/>
</dbReference>
<comment type="caution">
    <text evidence="2">The sequence shown here is derived from an EMBL/GenBank/DDBJ whole genome shotgun (WGS) entry which is preliminary data.</text>
</comment>
<accession>A0A2W5Q7P8</accession>
<evidence type="ECO:0000313" key="3">
    <source>
        <dbReference type="Proteomes" id="UP000249135"/>
    </source>
</evidence>
<organism evidence="2 3">
    <name type="scientific">Variovorax paradoxus</name>
    <dbReference type="NCBI Taxonomy" id="34073"/>
    <lineage>
        <taxon>Bacteria</taxon>
        <taxon>Pseudomonadati</taxon>
        <taxon>Pseudomonadota</taxon>
        <taxon>Betaproteobacteria</taxon>
        <taxon>Burkholderiales</taxon>
        <taxon>Comamonadaceae</taxon>
        <taxon>Variovorax</taxon>
    </lineage>
</organism>
<evidence type="ECO:0000313" key="2">
    <source>
        <dbReference type="EMBL" id="PZQ73416.1"/>
    </source>
</evidence>
<dbReference type="Proteomes" id="UP000249135">
    <property type="component" value="Unassembled WGS sequence"/>
</dbReference>